<dbReference type="AlphaFoldDB" id="A0A1W1D656"/>
<dbReference type="GO" id="GO:0051287">
    <property type="term" value="F:NAD binding"/>
    <property type="evidence" value="ECO:0007669"/>
    <property type="project" value="InterPro"/>
</dbReference>
<name>A0A1W1D656_9ZZZZ</name>
<dbReference type="GO" id="GO:0005737">
    <property type="term" value="C:cytoplasm"/>
    <property type="evidence" value="ECO:0007669"/>
    <property type="project" value="InterPro"/>
</dbReference>
<organism evidence="8">
    <name type="scientific">hydrothermal vent metagenome</name>
    <dbReference type="NCBI Taxonomy" id="652676"/>
    <lineage>
        <taxon>unclassified sequences</taxon>
        <taxon>metagenomes</taxon>
        <taxon>ecological metagenomes</taxon>
    </lineage>
</organism>
<dbReference type="Gene3D" id="3.30.1370.170">
    <property type="match status" value="1"/>
</dbReference>
<keyword evidence="2" id="KW-0963">Cytoplasm</keyword>
<keyword evidence="5" id="KW-0664">Pyridoxine biosynthesis</keyword>
<dbReference type="PANTHER" id="PTHR43761:SF1">
    <property type="entry name" value="D-ISOMER SPECIFIC 2-HYDROXYACID DEHYDROGENASE CATALYTIC DOMAIN-CONTAINING PROTEIN-RELATED"/>
    <property type="match status" value="1"/>
</dbReference>
<dbReference type="InterPro" id="IPR038251">
    <property type="entry name" value="PdxB_dimer_sf"/>
</dbReference>
<keyword evidence="3 8" id="KW-0560">Oxidoreductase</keyword>
<dbReference type="Pfam" id="PF02826">
    <property type="entry name" value="2-Hacid_dh_C"/>
    <property type="match status" value="1"/>
</dbReference>
<dbReference type="InterPro" id="IPR006140">
    <property type="entry name" value="D-isomer_DH_NAD-bd"/>
</dbReference>
<sequence length="347" mass="38855">MKLVIDDACYAYDKIFGHFGTITTLPGRDIDKASVKDADVLIVRSRTKVNQDLLAGSKVKFVGSTVAGLDHVDQDYLRENDITFFSAQGCNSMAVAEFVITACVNLADELNFDLTKQTLGIIGVGNVGSRLAAKAKLMGIKTLLNDPPRQDKEDLPDFVNLDTALGADIVTFHTPLTFDGKHPSYQLLNEDNFHNITDQTILFNAARGGVIVEEIWQKTKTLVNVIDCWEDEPNINQTLQDGAYWATPHIAGHSVDAKFMGSFMVYEALCAFASVKPDESIVNLINPGVLSVHQNNLKDTLNEIYDFKQDTIAIKNIENFEYYRRNYPIRYEWHHYDSQITLPIVNN</sequence>
<proteinExistence type="inferred from homology"/>
<comment type="similarity">
    <text evidence="1">Belongs to the D-isomer specific 2-hydroxyacid dehydrogenase family.</text>
</comment>
<dbReference type="CDD" id="cd12158">
    <property type="entry name" value="ErythrP_dh"/>
    <property type="match status" value="1"/>
</dbReference>
<dbReference type="EMBL" id="FPHQ01000046">
    <property type="protein sequence ID" value="SFV76113.1"/>
    <property type="molecule type" value="Genomic_DNA"/>
</dbReference>
<gene>
    <name evidence="8" type="ORF">MNB_SUP05-10-601</name>
</gene>
<dbReference type="GO" id="GO:0008615">
    <property type="term" value="P:pyridoxine biosynthetic process"/>
    <property type="evidence" value="ECO:0007669"/>
    <property type="project" value="UniProtKB-KW"/>
</dbReference>
<feature type="domain" description="D-isomer specific 2-hydroxyacid dehydrogenase catalytic" evidence="6">
    <location>
        <begin position="28"/>
        <end position="283"/>
    </location>
</feature>
<evidence type="ECO:0000256" key="2">
    <source>
        <dbReference type="ARBA" id="ARBA00022490"/>
    </source>
</evidence>
<dbReference type="InterPro" id="IPR050418">
    <property type="entry name" value="D-iso_2-hydroxyacid_DH_PdxB"/>
</dbReference>
<evidence type="ECO:0000313" key="8">
    <source>
        <dbReference type="EMBL" id="SFV76113.1"/>
    </source>
</evidence>
<dbReference type="InterPro" id="IPR020921">
    <property type="entry name" value="Erythronate-4-P_DHase"/>
</dbReference>
<dbReference type="GO" id="GO:0033711">
    <property type="term" value="F:4-phosphoerythronate dehydrogenase activity"/>
    <property type="evidence" value="ECO:0007669"/>
    <property type="project" value="UniProtKB-EC"/>
</dbReference>
<dbReference type="SUPFAM" id="SSF51735">
    <property type="entry name" value="NAD(P)-binding Rossmann-fold domains"/>
    <property type="match status" value="1"/>
</dbReference>
<dbReference type="Gene3D" id="3.40.50.720">
    <property type="entry name" value="NAD(P)-binding Rossmann-like Domain"/>
    <property type="match status" value="2"/>
</dbReference>
<dbReference type="EC" id="1.1.1.290" evidence="8"/>
<reference evidence="8" key="1">
    <citation type="submission" date="2016-10" db="EMBL/GenBank/DDBJ databases">
        <authorList>
            <person name="de Groot N.N."/>
        </authorList>
    </citation>
    <scope>NUCLEOTIDE SEQUENCE</scope>
</reference>
<protein>
    <submittedName>
        <fullName evidence="8">Erythronate-4-phosphate dehydrogenase</fullName>
        <ecNumber evidence="8">1.1.1.290</ecNumber>
    </submittedName>
</protein>
<dbReference type="SUPFAM" id="SSF52283">
    <property type="entry name" value="Formate/glycerate dehydrogenase catalytic domain-like"/>
    <property type="match status" value="1"/>
</dbReference>
<accession>A0A1W1D656</accession>
<evidence type="ECO:0000259" key="6">
    <source>
        <dbReference type="Pfam" id="PF00389"/>
    </source>
</evidence>
<evidence type="ECO:0000256" key="5">
    <source>
        <dbReference type="ARBA" id="ARBA00023096"/>
    </source>
</evidence>
<dbReference type="InterPro" id="IPR006139">
    <property type="entry name" value="D-isomer_2_OHA_DH_cat_dom"/>
</dbReference>
<dbReference type="InterPro" id="IPR036291">
    <property type="entry name" value="NAD(P)-bd_dom_sf"/>
</dbReference>
<feature type="domain" description="D-isomer specific 2-hydroxyacid dehydrogenase NAD-binding" evidence="7">
    <location>
        <begin position="111"/>
        <end position="251"/>
    </location>
</feature>
<keyword evidence="4" id="KW-0520">NAD</keyword>
<evidence type="ECO:0000259" key="7">
    <source>
        <dbReference type="Pfam" id="PF02826"/>
    </source>
</evidence>
<evidence type="ECO:0000256" key="3">
    <source>
        <dbReference type="ARBA" id="ARBA00023002"/>
    </source>
</evidence>
<dbReference type="Pfam" id="PF00389">
    <property type="entry name" value="2-Hacid_dh"/>
    <property type="match status" value="1"/>
</dbReference>
<evidence type="ECO:0000256" key="1">
    <source>
        <dbReference type="ARBA" id="ARBA00005854"/>
    </source>
</evidence>
<dbReference type="PANTHER" id="PTHR43761">
    <property type="entry name" value="D-ISOMER SPECIFIC 2-HYDROXYACID DEHYDROGENASE FAMILY PROTEIN (AFU_ORTHOLOGUE AFUA_1G13630)"/>
    <property type="match status" value="1"/>
</dbReference>
<dbReference type="HAMAP" id="MF_01825">
    <property type="entry name" value="PdxB"/>
    <property type="match status" value="1"/>
</dbReference>
<evidence type="ECO:0000256" key="4">
    <source>
        <dbReference type="ARBA" id="ARBA00023027"/>
    </source>
</evidence>